<dbReference type="OrthoDB" id="590761at2759"/>
<dbReference type="STRING" id="27342.A0A0H2S8F1"/>
<evidence type="ECO:0000313" key="11">
    <source>
        <dbReference type="EMBL" id="KLO20219.1"/>
    </source>
</evidence>
<dbReference type="FunCoup" id="A0A0H2S8F1">
    <property type="interactions" value="387"/>
</dbReference>
<dbReference type="PANTHER" id="PTHR11960">
    <property type="entry name" value="EUKARYOTIC TRANSLATION INITIATION FACTOR 4E RELATED"/>
    <property type="match status" value="1"/>
</dbReference>
<dbReference type="FunFam" id="3.30.760.10:FF:000011">
    <property type="entry name" value="Eukaryotic translation initiation factor 4E"/>
    <property type="match status" value="1"/>
</dbReference>
<dbReference type="Proteomes" id="UP000053477">
    <property type="component" value="Unassembled WGS sequence"/>
</dbReference>
<evidence type="ECO:0000256" key="8">
    <source>
        <dbReference type="ARBA" id="ARBA00039255"/>
    </source>
</evidence>
<gene>
    <name evidence="11" type="ORF">SCHPADRAFT_898253</name>
</gene>
<keyword evidence="4 9" id="KW-0694">RNA-binding</keyword>
<organism evidence="11 12">
    <name type="scientific">Schizopora paradoxa</name>
    <dbReference type="NCBI Taxonomy" id="27342"/>
    <lineage>
        <taxon>Eukaryota</taxon>
        <taxon>Fungi</taxon>
        <taxon>Dikarya</taxon>
        <taxon>Basidiomycota</taxon>
        <taxon>Agaricomycotina</taxon>
        <taxon>Agaricomycetes</taxon>
        <taxon>Hymenochaetales</taxon>
        <taxon>Schizoporaceae</taxon>
        <taxon>Schizopora</taxon>
    </lineage>
</organism>
<evidence type="ECO:0000256" key="4">
    <source>
        <dbReference type="ARBA" id="ARBA00022884"/>
    </source>
</evidence>
<dbReference type="InParanoid" id="A0A0H2S8F1"/>
<keyword evidence="2 9" id="KW-0396">Initiation factor</keyword>
<dbReference type="GO" id="GO:0016281">
    <property type="term" value="C:eukaryotic translation initiation factor 4F complex"/>
    <property type="evidence" value="ECO:0007669"/>
    <property type="project" value="TreeGrafter"/>
</dbReference>
<keyword evidence="3" id="KW-0810">Translation regulation</keyword>
<feature type="region of interest" description="Disordered" evidence="10">
    <location>
        <begin position="21"/>
        <end position="52"/>
    </location>
</feature>
<dbReference type="InterPro" id="IPR001040">
    <property type="entry name" value="TIF_eIF_4E"/>
</dbReference>
<evidence type="ECO:0000256" key="10">
    <source>
        <dbReference type="SAM" id="MobiDB-lite"/>
    </source>
</evidence>
<evidence type="ECO:0000256" key="3">
    <source>
        <dbReference type="ARBA" id="ARBA00022845"/>
    </source>
</evidence>
<dbReference type="Pfam" id="PF01652">
    <property type="entry name" value="IF4E"/>
    <property type="match status" value="1"/>
</dbReference>
<dbReference type="SUPFAM" id="SSF55418">
    <property type="entry name" value="eIF4e-like"/>
    <property type="match status" value="1"/>
</dbReference>
<dbReference type="Gene3D" id="3.30.760.10">
    <property type="entry name" value="RNA Cap, Translation Initiation Factor Eif4e"/>
    <property type="match status" value="1"/>
</dbReference>
<evidence type="ECO:0000313" key="12">
    <source>
        <dbReference type="Proteomes" id="UP000053477"/>
    </source>
</evidence>
<dbReference type="GO" id="GO:0006417">
    <property type="term" value="P:regulation of translation"/>
    <property type="evidence" value="ECO:0007669"/>
    <property type="project" value="UniProtKB-KW"/>
</dbReference>
<name>A0A0H2S8F1_9AGAM</name>
<evidence type="ECO:0000256" key="7">
    <source>
        <dbReference type="ARBA" id="ARBA00032656"/>
    </source>
</evidence>
<dbReference type="GO" id="GO:0000340">
    <property type="term" value="F:RNA 7-methylguanosine cap binding"/>
    <property type="evidence" value="ECO:0007669"/>
    <property type="project" value="TreeGrafter"/>
</dbReference>
<accession>A0A0H2S8F1</accession>
<dbReference type="PANTHER" id="PTHR11960:SF8">
    <property type="entry name" value="EUKARYOTIC TRANSLATION INITIATION FACTOR 4E1-RELATED"/>
    <property type="match status" value="1"/>
</dbReference>
<keyword evidence="12" id="KW-1185">Reference proteome</keyword>
<evidence type="ECO:0000256" key="5">
    <source>
        <dbReference type="ARBA" id="ARBA00022917"/>
    </source>
</evidence>
<keyword evidence="5 9" id="KW-0648">Protein biosynthesis</keyword>
<evidence type="ECO:0000256" key="1">
    <source>
        <dbReference type="ARBA" id="ARBA00009860"/>
    </source>
</evidence>
<sequence>MTTVSTLPPAALQASKAALDAAMAEGKVADGAKPPSSQAENGKESADDMEEGEIQEVDMESQAQGIRTVFSNPKDFNVKHPLYSAWTLWFDSPSTKGRNLPQTPMTAVPPTPVPQTPGAAAAAQGWMEDIKQVITFDSVEEFWGLYNNIVPPSQLPQRANYYLFKEGIIPAWEDEANKNGGKWSIQLPREKNRGNVDKWWLNTMLDAIGEQFDPHFEEPAPHSLVTGVIVSTRPQFYRISVWTRLAPGSDDTEKLRERTEVIGKHFKMKVLGFAEAQKLAGPLATEVEFISHKDSEKKGKGGKKIVI</sequence>
<dbReference type="InterPro" id="IPR023398">
    <property type="entry name" value="TIF_eIF4e-like"/>
</dbReference>
<dbReference type="GO" id="GO:0003743">
    <property type="term" value="F:translation initiation factor activity"/>
    <property type="evidence" value="ECO:0007669"/>
    <property type="project" value="UniProtKB-KW"/>
</dbReference>
<dbReference type="AlphaFoldDB" id="A0A0H2S8F1"/>
<dbReference type="EMBL" id="KQ085883">
    <property type="protein sequence ID" value="KLO20219.1"/>
    <property type="molecule type" value="Genomic_DNA"/>
</dbReference>
<protein>
    <recommendedName>
        <fullName evidence="8">Eukaryotic translation initiation factor 4E</fullName>
    </recommendedName>
    <alternativeName>
        <fullName evidence="7">eIF-4F 25 kDa subunit</fullName>
    </alternativeName>
    <alternativeName>
        <fullName evidence="6">mRNA cap-binding protein</fullName>
    </alternativeName>
</protein>
<reference evidence="11 12" key="1">
    <citation type="submission" date="2015-04" db="EMBL/GenBank/DDBJ databases">
        <title>Complete genome sequence of Schizopora paradoxa KUC8140, a cosmopolitan wood degrader in East Asia.</title>
        <authorList>
            <consortium name="DOE Joint Genome Institute"/>
            <person name="Min B."/>
            <person name="Park H."/>
            <person name="Jang Y."/>
            <person name="Kim J.-J."/>
            <person name="Kim K.H."/>
            <person name="Pangilinan J."/>
            <person name="Lipzen A."/>
            <person name="Riley R."/>
            <person name="Grigoriev I.V."/>
            <person name="Spatafora J.W."/>
            <person name="Choi I.-G."/>
        </authorList>
    </citation>
    <scope>NUCLEOTIDE SEQUENCE [LARGE SCALE GENOMIC DNA]</scope>
    <source>
        <strain evidence="11 12">KUC8140</strain>
    </source>
</reference>
<evidence type="ECO:0000256" key="9">
    <source>
        <dbReference type="RuleBase" id="RU004374"/>
    </source>
</evidence>
<comment type="similarity">
    <text evidence="1 9">Belongs to the eukaryotic initiation factor 4E family.</text>
</comment>
<evidence type="ECO:0000256" key="2">
    <source>
        <dbReference type="ARBA" id="ARBA00022540"/>
    </source>
</evidence>
<evidence type="ECO:0000256" key="6">
    <source>
        <dbReference type="ARBA" id="ARBA00030245"/>
    </source>
</evidence>
<proteinExistence type="inferred from homology"/>